<feature type="compositionally biased region" description="Basic and acidic residues" evidence="1">
    <location>
        <begin position="477"/>
        <end position="490"/>
    </location>
</feature>
<organism evidence="2 3">
    <name type="scientific">Paraphoma chrysanthemicola</name>
    <dbReference type="NCBI Taxonomy" id="798071"/>
    <lineage>
        <taxon>Eukaryota</taxon>
        <taxon>Fungi</taxon>
        <taxon>Dikarya</taxon>
        <taxon>Ascomycota</taxon>
        <taxon>Pezizomycotina</taxon>
        <taxon>Dothideomycetes</taxon>
        <taxon>Pleosporomycetidae</taxon>
        <taxon>Pleosporales</taxon>
        <taxon>Pleosporineae</taxon>
        <taxon>Phaeosphaeriaceae</taxon>
        <taxon>Paraphoma</taxon>
    </lineage>
</organism>
<feature type="compositionally biased region" description="Acidic residues" evidence="1">
    <location>
        <begin position="460"/>
        <end position="472"/>
    </location>
</feature>
<gene>
    <name evidence="2" type="ORF">FB567DRAFT_627288</name>
</gene>
<accession>A0A8K0R6C1</accession>
<dbReference type="Proteomes" id="UP000813461">
    <property type="component" value="Unassembled WGS sequence"/>
</dbReference>
<dbReference type="AlphaFoldDB" id="A0A8K0R6C1"/>
<sequence>MPAQRGPKDNNTASNQEHIRNSAPHVVLRGTPEYISVIKPEARRDIEDFVLDNTGELGVDKIGHEITNPTGTKFVFYLCLDEENDDEGEGITMEMEGDIGAYIEEQASDANGQVDSGDALNTTFINETTTTKTSDPSLDTASRNEAARKARLMRSHMGVSLASLIAAADSDTPPMVDAVDDRDIKTSPTTPEYSPLAVSPRTSPDDDTSPEVARASLLPRSKGSTSLAALIAAASNSPDHFPSSPSDDPDSDSESDTDISSETNTPSSLHKTTTSRRRPCYDPTFPGHAPCATHRMRIFGRSHIAATQLLRDQFETKFAATGYVGWYRAWVEVKREMMEQGFNGKMVMVHGGSGLRFEIGVEDEEEEDVLDDGAVNAEEELEVMWDEVDGCDSRSESLPECEMLDSISSFEEDVDCPGASEMGDDPDAGADGDDAGVGFEDGFVRRSSSPFDETIGLFEETTEPGERLDEDGAGVGDTERNDAKASENAEGKGVMTEPPTPSRIVHMNNISAQDTMSDKTSTRTSVFSRASGTTKSSRESRSTEDLVCSQLVDALHVINCMVEGEKRSVVQLVTRAISSASSHDNLFEDFDFDFEATQPGHKTLFDHIDDGFQDNGYRRPNVVAHDERVFDDFAAPYEDGDITIHLYGPEYVPSRRFRWARKMAEQVKKVSQKMKKAKRGFVKSSEQFTHTLAGFIPAALTGRDPFGCA</sequence>
<feature type="region of interest" description="Disordered" evidence="1">
    <location>
        <begin position="459"/>
        <end position="541"/>
    </location>
</feature>
<feature type="compositionally biased region" description="Acidic residues" evidence="1">
    <location>
        <begin position="247"/>
        <end position="259"/>
    </location>
</feature>
<comment type="caution">
    <text evidence="2">The sequence shown here is derived from an EMBL/GenBank/DDBJ whole genome shotgun (WGS) entry which is preliminary data.</text>
</comment>
<feature type="compositionally biased region" description="Low complexity" evidence="1">
    <location>
        <begin position="235"/>
        <end position="246"/>
    </location>
</feature>
<dbReference type="OrthoDB" id="3692081at2759"/>
<evidence type="ECO:0000256" key="1">
    <source>
        <dbReference type="SAM" id="MobiDB-lite"/>
    </source>
</evidence>
<proteinExistence type="predicted"/>
<keyword evidence="3" id="KW-1185">Reference proteome</keyword>
<protein>
    <submittedName>
        <fullName evidence="2">Uncharacterized protein</fullName>
    </submittedName>
</protein>
<feature type="compositionally biased region" description="Polar residues" evidence="1">
    <location>
        <begin position="134"/>
        <end position="143"/>
    </location>
</feature>
<feature type="region of interest" description="Disordered" evidence="1">
    <location>
        <begin position="171"/>
        <end position="220"/>
    </location>
</feature>
<feature type="region of interest" description="Disordered" evidence="1">
    <location>
        <begin position="1"/>
        <end position="22"/>
    </location>
</feature>
<reference evidence="2" key="1">
    <citation type="journal article" date="2021" name="Nat. Commun.">
        <title>Genetic determinants of endophytism in the Arabidopsis root mycobiome.</title>
        <authorList>
            <person name="Mesny F."/>
            <person name="Miyauchi S."/>
            <person name="Thiergart T."/>
            <person name="Pickel B."/>
            <person name="Atanasova L."/>
            <person name="Karlsson M."/>
            <person name="Huettel B."/>
            <person name="Barry K.W."/>
            <person name="Haridas S."/>
            <person name="Chen C."/>
            <person name="Bauer D."/>
            <person name="Andreopoulos W."/>
            <person name="Pangilinan J."/>
            <person name="LaButti K."/>
            <person name="Riley R."/>
            <person name="Lipzen A."/>
            <person name="Clum A."/>
            <person name="Drula E."/>
            <person name="Henrissat B."/>
            <person name="Kohler A."/>
            <person name="Grigoriev I.V."/>
            <person name="Martin F.M."/>
            <person name="Hacquard S."/>
        </authorList>
    </citation>
    <scope>NUCLEOTIDE SEQUENCE</scope>
    <source>
        <strain evidence="2">MPI-SDFR-AT-0120</strain>
    </source>
</reference>
<feature type="compositionally biased region" description="Polar residues" evidence="1">
    <location>
        <begin position="262"/>
        <end position="272"/>
    </location>
</feature>
<name>A0A8K0R6C1_9PLEO</name>
<evidence type="ECO:0000313" key="2">
    <source>
        <dbReference type="EMBL" id="KAH7088709.1"/>
    </source>
</evidence>
<evidence type="ECO:0000313" key="3">
    <source>
        <dbReference type="Proteomes" id="UP000813461"/>
    </source>
</evidence>
<feature type="region of interest" description="Disordered" evidence="1">
    <location>
        <begin position="235"/>
        <end position="283"/>
    </location>
</feature>
<feature type="region of interest" description="Disordered" evidence="1">
    <location>
        <begin position="126"/>
        <end position="145"/>
    </location>
</feature>
<dbReference type="EMBL" id="JAGMVJ010000007">
    <property type="protein sequence ID" value="KAH7088709.1"/>
    <property type="molecule type" value="Genomic_DNA"/>
</dbReference>